<reference evidence="1 2" key="1">
    <citation type="submission" date="2023-01" db="EMBL/GenBank/DDBJ databases">
        <title>Genomes from the Australian National Cyanobacteria Reference Collection.</title>
        <authorList>
            <person name="Willis A."/>
            <person name="Lee E.M.F."/>
        </authorList>
    </citation>
    <scope>NUCLEOTIDE SEQUENCE [LARGE SCALE GENOMIC DNA]</scope>
    <source>
        <strain evidence="1 2">CS-549</strain>
    </source>
</reference>
<dbReference type="EMBL" id="JAQMTI010000255">
    <property type="protein sequence ID" value="MDB9443596.1"/>
    <property type="molecule type" value="Genomic_DNA"/>
</dbReference>
<dbReference type="InterPro" id="IPR048165">
    <property type="entry name" value="Bluetail_dom"/>
</dbReference>
<evidence type="ECO:0000313" key="2">
    <source>
        <dbReference type="Proteomes" id="UP001211711"/>
    </source>
</evidence>
<protein>
    <recommendedName>
        <fullName evidence="3">Hemolysin-type calcium-binding region</fullName>
    </recommendedName>
</protein>
<sequence length="91" mass="9461">MKENYGVATLADVVNNVFTDADGASVGNQALRLNSAALVNVTTAGIAGTYLVINDGIPAFQSHRDLVVNLTGYTGPFPGLGDIDNVNSFFV</sequence>
<proteinExistence type="predicted"/>
<dbReference type="RefSeq" id="WP_096568561.1">
    <property type="nucleotide sequence ID" value="NZ_JAQMTI010000255.1"/>
</dbReference>
<comment type="caution">
    <text evidence="1">The sequence shown here is derived from an EMBL/GenBank/DDBJ whole genome shotgun (WGS) entry which is preliminary data.</text>
</comment>
<name>A0ABT4ZW05_9CYAN</name>
<gene>
    <name evidence="1" type="ORF">PN497_19890</name>
</gene>
<organism evidence="1 2">
    <name type="scientific">Sphaerospermopsis kisseleviana CS-549</name>
    <dbReference type="NCBI Taxonomy" id="3021783"/>
    <lineage>
        <taxon>Bacteria</taxon>
        <taxon>Bacillati</taxon>
        <taxon>Cyanobacteriota</taxon>
        <taxon>Cyanophyceae</taxon>
        <taxon>Nostocales</taxon>
        <taxon>Aphanizomenonaceae</taxon>
        <taxon>Sphaerospermopsis</taxon>
        <taxon>Sphaerospermopsis kisseleviana</taxon>
    </lineage>
</organism>
<keyword evidence="2" id="KW-1185">Reference proteome</keyword>
<accession>A0ABT4ZW05</accession>
<dbReference type="NCBIfam" id="NF041519">
    <property type="entry name" value="bluetail"/>
    <property type="match status" value="1"/>
</dbReference>
<evidence type="ECO:0000313" key="1">
    <source>
        <dbReference type="EMBL" id="MDB9443596.1"/>
    </source>
</evidence>
<dbReference type="Proteomes" id="UP001211711">
    <property type="component" value="Unassembled WGS sequence"/>
</dbReference>
<evidence type="ECO:0008006" key="3">
    <source>
        <dbReference type="Google" id="ProtNLM"/>
    </source>
</evidence>